<gene>
    <name evidence="7" type="ORF">FPZ49_06960</name>
</gene>
<evidence type="ECO:0000256" key="2">
    <source>
        <dbReference type="ARBA" id="ARBA00022670"/>
    </source>
</evidence>
<evidence type="ECO:0000313" key="7">
    <source>
        <dbReference type="EMBL" id="TVY10868.1"/>
    </source>
</evidence>
<dbReference type="Proteomes" id="UP000317036">
    <property type="component" value="Unassembled WGS sequence"/>
</dbReference>
<evidence type="ECO:0000256" key="4">
    <source>
        <dbReference type="ARBA" id="ARBA00022807"/>
    </source>
</evidence>
<evidence type="ECO:0000313" key="8">
    <source>
        <dbReference type="Proteomes" id="UP000317036"/>
    </source>
</evidence>
<sequence>MKKLVVGFALSLTMFCSISVGSAFAETPLSAAVNDGLGSPYKYAGTTTRGFDCSGFTSWVFAKFGIDLPHTSKGQSKLGDWVDKDQLRPGDLVFFNTDGSGVSHVGVFVGDGKFYHSATNQGVTVSNLSDSYYVKRYVTARRVLSEDQYTQLMTDAK</sequence>
<dbReference type="PANTHER" id="PTHR47053">
    <property type="entry name" value="MUREIN DD-ENDOPEPTIDASE MEPH-RELATED"/>
    <property type="match status" value="1"/>
</dbReference>
<comment type="similarity">
    <text evidence="1">Belongs to the peptidase C40 family.</text>
</comment>
<keyword evidence="8" id="KW-1185">Reference proteome</keyword>
<dbReference type="InterPro" id="IPR051202">
    <property type="entry name" value="Peptidase_C40"/>
</dbReference>
<dbReference type="EMBL" id="VNJI01000006">
    <property type="protein sequence ID" value="TVY10868.1"/>
    <property type="molecule type" value="Genomic_DNA"/>
</dbReference>
<keyword evidence="5" id="KW-0732">Signal</keyword>
<dbReference type="Gene3D" id="3.90.1720.10">
    <property type="entry name" value="endopeptidase domain like (from Nostoc punctiforme)"/>
    <property type="match status" value="1"/>
</dbReference>
<evidence type="ECO:0000256" key="1">
    <source>
        <dbReference type="ARBA" id="ARBA00007074"/>
    </source>
</evidence>
<proteinExistence type="inferred from homology"/>
<keyword evidence="2" id="KW-0645">Protease</keyword>
<evidence type="ECO:0000256" key="3">
    <source>
        <dbReference type="ARBA" id="ARBA00022801"/>
    </source>
</evidence>
<dbReference type="Pfam" id="PF00877">
    <property type="entry name" value="NLPC_P60"/>
    <property type="match status" value="1"/>
</dbReference>
<dbReference type="PROSITE" id="PS51935">
    <property type="entry name" value="NLPC_P60"/>
    <property type="match status" value="1"/>
</dbReference>
<dbReference type="OrthoDB" id="9813118at2"/>
<dbReference type="InterPro" id="IPR000064">
    <property type="entry name" value="NLP_P60_dom"/>
</dbReference>
<name>A0A559KFI5_9BACL</name>
<dbReference type="InterPro" id="IPR038765">
    <property type="entry name" value="Papain-like_cys_pep_sf"/>
</dbReference>
<dbReference type="GO" id="GO:0008234">
    <property type="term" value="F:cysteine-type peptidase activity"/>
    <property type="evidence" value="ECO:0007669"/>
    <property type="project" value="UniProtKB-KW"/>
</dbReference>
<dbReference type="PANTHER" id="PTHR47053:SF1">
    <property type="entry name" value="MUREIN DD-ENDOPEPTIDASE MEPH-RELATED"/>
    <property type="match status" value="1"/>
</dbReference>
<keyword evidence="4" id="KW-0788">Thiol protease</keyword>
<comment type="caution">
    <text evidence="7">The sequence shown here is derived from an EMBL/GenBank/DDBJ whole genome shotgun (WGS) entry which is preliminary data.</text>
</comment>
<evidence type="ECO:0000259" key="6">
    <source>
        <dbReference type="PROSITE" id="PS51935"/>
    </source>
</evidence>
<dbReference type="SUPFAM" id="SSF54001">
    <property type="entry name" value="Cysteine proteinases"/>
    <property type="match status" value="1"/>
</dbReference>
<organism evidence="7 8">
    <name type="scientific">Paenibacillus cremeus</name>
    <dbReference type="NCBI Taxonomy" id="2163881"/>
    <lineage>
        <taxon>Bacteria</taxon>
        <taxon>Bacillati</taxon>
        <taxon>Bacillota</taxon>
        <taxon>Bacilli</taxon>
        <taxon>Bacillales</taxon>
        <taxon>Paenibacillaceae</taxon>
        <taxon>Paenibacillus</taxon>
    </lineage>
</organism>
<keyword evidence="3" id="KW-0378">Hydrolase</keyword>
<feature type="signal peptide" evidence="5">
    <location>
        <begin position="1"/>
        <end position="25"/>
    </location>
</feature>
<dbReference type="GO" id="GO:0006508">
    <property type="term" value="P:proteolysis"/>
    <property type="evidence" value="ECO:0007669"/>
    <property type="project" value="UniProtKB-KW"/>
</dbReference>
<feature type="domain" description="NlpC/P60" evidence="6">
    <location>
        <begin position="22"/>
        <end position="144"/>
    </location>
</feature>
<protein>
    <submittedName>
        <fullName evidence="7">NlpC/P60 family protein</fullName>
    </submittedName>
</protein>
<accession>A0A559KFI5</accession>
<evidence type="ECO:0000256" key="5">
    <source>
        <dbReference type="SAM" id="SignalP"/>
    </source>
</evidence>
<dbReference type="AlphaFoldDB" id="A0A559KFI5"/>
<feature type="chain" id="PRO_5021747092" evidence="5">
    <location>
        <begin position="26"/>
        <end position="157"/>
    </location>
</feature>
<reference evidence="7 8" key="1">
    <citation type="submission" date="2019-07" db="EMBL/GenBank/DDBJ databases">
        <authorList>
            <person name="Kim J."/>
        </authorList>
    </citation>
    <scope>NUCLEOTIDE SEQUENCE [LARGE SCALE GENOMIC DNA]</scope>
    <source>
        <strain evidence="7 8">JC52</strain>
    </source>
</reference>